<reference evidence="1 2" key="1">
    <citation type="submission" date="2017-11" db="EMBL/GenBank/DDBJ databases">
        <title>A major lineage of nontailed dsDNA viruses as unrecognized killers of marine bacteria.</title>
        <authorList>
            <person name="Kauffman K.M."/>
            <person name="Hussain F.A."/>
            <person name="Yang J."/>
            <person name="Arevalo P."/>
            <person name="Brown J.M."/>
            <person name="Chang W.K."/>
            <person name="VanInsberghe D."/>
            <person name="Elsherbini J."/>
            <person name="Cutler M.B."/>
            <person name="Kelly L."/>
            <person name="Polz M.F."/>
        </authorList>
    </citation>
    <scope>NUCLEOTIDE SEQUENCE [LARGE SCALE GENOMIC DNA]</scope>
</reference>
<sequence>MSTLKETLGTTISTTLSTLNDAVPLAGVTITTGLVAVNSWLVEMVNEDANMDTVNMLKAQMTSGLSKAELIKKLQAETKKS</sequence>
<dbReference type="Proteomes" id="UP000278441">
    <property type="component" value="Segment"/>
</dbReference>
<gene>
    <name evidence="1" type="ORF">NVP1261O_01</name>
</gene>
<protein>
    <submittedName>
        <fullName evidence="1">TMhelix containing protein</fullName>
    </submittedName>
</protein>
<organism evidence="1 2">
    <name type="scientific">Vibrio phage 1.261.O._10N.286.51.A7</name>
    <dbReference type="NCBI Taxonomy" id="1881237"/>
    <lineage>
        <taxon>Viruses</taxon>
        <taxon>Duplodnaviria</taxon>
        <taxon>Heunggongvirae</taxon>
        <taxon>Uroviricota</taxon>
        <taxon>Caudoviricetes</taxon>
        <taxon>Schitoviridae</taxon>
        <taxon>Mukerjeevirus</taxon>
        <taxon>Mukerjeevirus mv51A7</taxon>
    </lineage>
</organism>
<evidence type="ECO:0000313" key="1">
    <source>
        <dbReference type="EMBL" id="AUR99005.1"/>
    </source>
</evidence>
<name>A0A2I7RZC2_9CAUD</name>
<evidence type="ECO:0000313" key="2">
    <source>
        <dbReference type="Proteomes" id="UP000278441"/>
    </source>
</evidence>
<accession>A0A2I7RZC2</accession>
<proteinExistence type="predicted"/>
<dbReference type="EMBL" id="MG592625">
    <property type="protein sequence ID" value="AUR99005.1"/>
    <property type="molecule type" value="Genomic_DNA"/>
</dbReference>
<keyword evidence="2" id="KW-1185">Reference proteome</keyword>